<evidence type="ECO:0000259" key="5">
    <source>
        <dbReference type="PROSITE" id="PS51745"/>
    </source>
</evidence>
<evidence type="ECO:0000256" key="2">
    <source>
        <dbReference type="PROSITE-ProRule" id="PRU00339"/>
    </source>
</evidence>
<keyword evidence="2" id="KW-0802">TPR repeat</keyword>
<feature type="compositionally biased region" description="Basic and acidic residues" evidence="4">
    <location>
        <begin position="663"/>
        <end position="676"/>
    </location>
</feature>
<dbReference type="PANTHER" id="PTHR46183:SF8">
    <property type="entry name" value="PROTEIN CLMP1"/>
    <property type="match status" value="1"/>
</dbReference>
<accession>A0AAW1QLS5</accession>
<dbReference type="Proteomes" id="UP001438707">
    <property type="component" value="Unassembled WGS sequence"/>
</dbReference>
<dbReference type="InterPro" id="IPR019734">
    <property type="entry name" value="TPR_rpt"/>
</dbReference>
<gene>
    <name evidence="6" type="ORF">WJX74_011010</name>
</gene>
<sequence>MGKKKGVTATLAGRPNPPSPPKTPVEAEKPASDSQGSSSLKEEGNKLFGRKEYQKALEAYDKALKTATDNAGDQALLHSNKAACYMMFSKFKEAINECSAALNAQPGYQKALVRRSKAYENIGHFKQALSDIQKANKSESVTTPETQEAERRLKDIVSGRRPAATLATANGTAKRTPTRRPPQNLIFTAKCTLDDETRLVHMGPNTSYAELLEETRRKFPNAGPFLLKYLDRDADLVTITNKEDLEKAMAESLIQAERLQASHGQQGRFNAQAMLPPMRFSLQKVASEEEVPQPAIAETQLMQQMAEARRLLEAQANRSAAAKEAEKQPPVQEEYLVDQWVLDFATIFRDYTNVDAQQPLDIQSMGFDKLNEALEKTLKHEKANELFDQASDKFLEATVSSLLALGSVQLYKGQRKLQEAAAVSPDAIREALPETLKHCDKMEHWYNEALRFKPDSYDACIYMAQLFAERCKAIALFAVPVIERPPREPGMDDKAQQDLIQKKHNEVLRAKLAELKQEDLEKAWPMFEESQKWYSKAEGLISEEEKKKELKQLPSPDAPQQPQPEDEFNQYQQFLIHTGQVKYEMSQIRSALKMEWRSLLDDAEARFKKARCHPKDILQTMQAHVQAADLDLPDKVDEPEAETKADTKPSATDAKPSATDSGEASKLEKKPEEKAPKGLPSLSKPKAAKKAADAADKAPAASTS</sequence>
<dbReference type="Gene3D" id="3.10.20.90">
    <property type="entry name" value="Phosphatidylinositol 3-kinase Catalytic Subunit, Chain A, domain 1"/>
    <property type="match status" value="1"/>
</dbReference>
<dbReference type="EMBL" id="JALJOS010000033">
    <property type="protein sequence ID" value="KAK9822352.1"/>
    <property type="molecule type" value="Genomic_DNA"/>
</dbReference>
<protein>
    <recommendedName>
        <fullName evidence="5">PB1 domain-containing protein</fullName>
    </recommendedName>
</protein>
<evidence type="ECO:0000256" key="3">
    <source>
        <dbReference type="SAM" id="Coils"/>
    </source>
</evidence>
<dbReference type="SUPFAM" id="SSF48452">
    <property type="entry name" value="TPR-like"/>
    <property type="match status" value="1"/>
</dbReference>
<dbReference type="SMART" id="SM00666">
    <property type="entry name" value="PB1"/>
    <property type="match status" value="1"/>
</dbReference>
<dbReference type="InterPro" id="IPR000270">
    <property type="entry name" value="PB1_dom"/>
</dbReference>
<keyword evidence="1" id="KW-0677">Repeat</keyword>
<dbReference type="PROSITE" id="PS50005">
    <property type="entry name" value="TPR"/>
    <property type="match status" value="1"/>
</dbReference>
<dbReference type="PROSITE" id="PS51745">
    <property type="entry name" value="PB1"/>
    <property type="match status" value="1"/>
</dbReference>
<dbReference type="Pfam" id="PF00564">
    <property type="entry name" value="PB1"/>
    <property type="match status" value="1"/>
</dbReference>
<feature type="region of interest" description="Disordered" evidence="4">
    <location>
        <begin position="632"/>
        <end position="704"/>
    </location>
</feature>
<keyword evidence="3" id="KW-0175">Coiled coil</keyword>
<evidence type="ECO:0000313" key="7">
    <source>
        <dbReference type="Proteomes" id="UP001438707"/>
    </source>
</evidence>
<dbReference type="AlphaFoldDB" id="A0AAW1QLS5"/>
<comment type="caution">
    <text evidence="6">The sequence shown here is derived from an EMBL/GenBank/DDBJ whole genome shotgun (WGS) entry which is preliminary data.</text>
</comment>
<dbReference type="CDD" id="cd05992">
    <property type="entry name" value="PB1"/>
    <property type="match status" value="1"/>
</dbReference>
<organism evidence="6 7">
    <name type="scientific">Apatococcus lobatus</name>
    <dbReference type="NCBI Taxonomy" id="904363"/>
    <lineage>
        <taxon>Eukaryota</taxon>
        <taxon>Viridiplantae</taxon>
        <taxon>Chlorophyta</taxon>
        <taxon>core chlorophytes</taxon>
        <taxon>Trebouxiophyceae</taxon>
        <taxon>Chlorellales</taxon>
        <taxon>Chlorellaceae</taxon>
        <taxon>Apatococcus</taxon>
    </lineage>
</organism>
<evidence type="ECO:0000256" key="4">
    <source>
        <dbReference type="SAM" id="MobiDB-lite"/>
    </source>
</evidence>
<dbReference type="PANTHER" id="PTHR46183">
    <property type="entry name" value="PROTEIN CLMP1"/>
    <property type="match status" value="1"/>
</dbReference>
<feature type="region of interest" description="Disordered" evidence="4">
    <location>
        <begin position="1"/>
        <end position="47"/>
    </location>
</feature>
<dbReference type="InterPro" id="IPR053793">
    <property type="entry name" value="PB1-like"/>
</dbReference>
<feature type="repeat" description="TPR" evidence="2">
    <location>
        <begin position="37"/>
        <end position="70"/>
    </location>
</feature>
<dbReference type="Gene3D" id="1.25.40.10">
    <property type="entry name" value="Tetratricopeptide repeat domain"/>
    <property type="match status" value="1"/>
</dbReference>
<feature type="domain" description="PB1" evidence="5">
    <location>
        <begin position="186"/>
        <end position="257"/>
    </location>
</feature>
<proteinExistence type="predicted"/>
<name>A0AAW1QLS5_9CHLO</name>
<dbReference type="InterPro" id="IPR011990">
    <property type="entry name" value="TPR-like_helical_dom_sf"/>
</dbReference>
<feature type="compositionally biased region" description="Basic and acidic residues" evidence="4">
    <location>
        <begin position="632"/>
        <end position="647"/>
    </location>
</feature>
<keyword evidence="7" id="KW-1185">Reference proteome</keyword>
<feature type="coiled-coil region" evidence="3">
    <location>
        <begin position="298"/>
        <end position="325"/>
    </location>
</feature>
<reference evidence="6 7" key="1">
    <citation type="journal article" date="2024" name="Nat. Commun.">
        <title>Phylogenomics reveals the evolutionary origins of lichenization in chlorophyte algae.</title>
        <authorList>
            <person name="Puginier C."/>
            <person name="Libourel C."/>
            <person name="Otte J."/>
            <person name="Skaloud P."/>
            <person name="Haon M."/>
            <person name="Grisel S."/>
            <person name="Petersen M."/>
            <person name="Berrin J.G."/>
            <person name="Delaux P.M."/>
            <person name="Dal Grande F."/>
            <person name="Keller J."/>
        </authorList>
    </citation>
    <scope>NUCLEOTIDE SEQUENCE [LARGE SCALE GENOMIC DNA]</scope>
    <source>
        <strain evidence="6 7">SAG 2145</strain>
    </source>
</reference>
<evidence type="ECO:0000256" key="1">
    <source>
        <dbReference type="ARBA" id="ARBA00022737"/>
    </source>
</evidence>
<dbReference type="SUPFAM" id="SSF54277">
    <property type="entry name" value="CAD &amp; PB1 domains"/>
    <property type="match status" value="1"/>
</dbReference>
<dbReference type="SMART" id="SM00028">
    <property type="entry name" value="TPR"/>
    <property type="match status" value="2"/>
</dbReference>
<dbReference type="InterPro" id="IPR044517">
    <property type="entry name" value="PHOX1-4"/>
</dbReference>
<evidence type="ECO:0000313" key="6">
    <source>
        <dbReference type="EMBL" id="KAK9822352.1"/>
    </source>
</evidence>